<dbReference type="Gene3D" id="4.10.240.10">
    <property type="entry name" value="Zn(2)-C6 fungal-type DNA-binding domain"/>
    <property type="match status" value="1"/>
</dbReference>
<feature type="region of interest" description="Disordered" evidence="2">
    <location>
        <begin position="1"/>
        <end position="73"/>
    </location>
</feature>
<dbReference type="EMBL" id="ML119060">
    <property type="protein sequence ID" value="ROT35918.1"/>
    <property type="molecule type" value="Genomic_DNA"/>
</dbReference>
<evidence type="ECO:0000256" key="2">
    <source>
        <dbReference type="SAM" id="MobiDB-lite"/>
    </source>
</evidence>
<dbReference type="RefSeq" id="XP_028463724.1">
    <property type="nucleotide sequence ID" value="XM_028609305.1"/>
</dbReference>
<dbReference type="PANTHER" id="PTHR47657:SF7">
    <property type="entry name" value="STEROL REGULATORY ELEMENT-BINDING PROTEIN ECM22"/>
    <property type="match status" value="1"/>
</dbReference>
<dbReference type="GO" id="GO:0008270">
    <property type="term" value="F:zinc ion binding"/>
    <property type="evidence" value="ECO:0007669"/>
    <property type="project" value="InterPro"/>
</dbReference>
<dbReference type="SMART" id="SM00066">
    <property type="entry name" value="GAL4"/>
    <property type="match status" value="1"/>
</dbReference>
<dbReference type="PRINTS" id="PR00755">
    <property type="entry name" value="AFLATOXINBRP"/>
</dbReference>
<dbReference type="InterPro" id="IPR001138">
    <property type="entry name" value="Zn2Cys6_DnaBD"/>
</dbReference>
<dbReference type="GeneID" id="39577783"/>
<dbReference type="SUPFAM" id="SSF57701">
    <property type="entry name" value="Zn2/Cys6 DNA-binding domain"/>
    <property type="match status" value="1"/>
</dbReference>
<dbReference type="CDD" id="cd00067">
    <property type="entry name" value="GAL4"/>
    <property type="match status" value="1"/>
</dbReference>
<name>A0A3N2PN20_SODAK</name>
<reference evidence="4 5" key="1">
    <citation type="journal article" date="2018" name="Mol. Ecol.">
        <title>The obligate alkalophilic soda-lake fungus Sodiomyces alkalinus has shifted to a protein diet.</title>
        <authorList>
            <person name="Grum-Grzhimaylo A.A."/>
            <person name="Falkoski D.L."/>
            <person name="van den Heuvel J."/>
            <person name="Valero-Jimenez C.A."/>
            <person name="Min B."/>
            <person name="Choi I.G."/>
            <person name="Lipzen A."/>
            <person name="Daum C.G."/>
            <person name="Aanen D.K."/>
            <person name="Tsang A."/>
            <person name="Henrissat B."/>
            <person name="Bilanenko E.N."/>
            <person name="de Vries R.P."/>
            <person name="van Kan J.A.L."/>
            <person name="Grigoriev I.V."/>
            <person name="Debets A.J.M."/>
        </authorList>
    </citation>
    <scope>NUCLEOTIDE SEQUENCE [LARGE SCALE GENOMIC DNA]</scope>
    <source>
        <strain evidence="4 5">F11</strain>
    </source>
</reference>
<dbReference type="InterPro" id="IPR036864">
    <property type="entry name" value="Zn2-C6_fun-type_DNA-bd_sf"/>
</dbReference>
<dbReference type="PANTHER" id="PTHR47657">
    <property type="entry name" value="STEROL REGULATORY ELEMENT-BINDING PROTEIN ECM22"/>
    <property type="match status" value="1"/>
</dbReference>
<accession>A0A3N2PN20</accession>
<keyword evidence="1" id="KW-0539">Nucleus</keyword>
<dbReference type="InterPro" id="IPR052400">
    <property type="entry name" value="Zn2-C6_fungal_TF"/>
</dbReference>
<evidence type="ECO:0000259" key="3">
    <source>
        <dbReference type="PROSITE" id="PS50048"/>
    </source>
</evidence>
<dbReference type="Pfam" id="PF00172">
    <property type="entry name" value="Zn_clus"/>
    <property type="match status" value="1"/>
</dbReference>
<protein>
    <recommendedName>
        <fullName evidence="3">Zn(2)-C6 fungal-type domain-containing protein</fullName>
    </recommendedName>
</protein>
<proteinExistence type="predicted"/>
<dbReference type="STRING" id="1314773.A0A3N2PN20"/>
<dbReference type="GO" id="GO:0000981">
    <property type="term" value="F:DNA-binding transcription factor activity, RNA polymerase II-specific"/>
    <property type="evidence" value="ECO:0007669"/>
    <property type="project" value="InterPro"/>
</dbReference>
<keyword evidence="5" id="KW-1185">Reference proteome</keyword>
<gene>
    <name evidence="4" type="ORF">SODALDRAFT_316163</name>
</gene>
<organism evidence="4 5">
    <name type="scientific">Sodiomyces alkalinus (strain CBS 110278 / VKM F-3762 / F11)</name>
    <name type="common">Alkaliphilic filamentous fungus</name>
    <dbReference type="NCBI Taxonomy" id="1314773"/>
    <lineage>
        <taxon>Eukaryota</taxon>
        <taxon>Fungi</taxon>
        <taxon>Dikarya</taxon>
        <taxon>Ascomycota</taxon>
        <taxon>Pezizomycotina</taxon>
        <taxon>Sordariomycetes</taxon>
        <taxon>Hypocreomycetidae</taxon>
        <taxon>Glomerellales</taxon>
        <taxon>Plectosphaerellaceae</taxon>
        <taxon>Sodiomyces</taxon>
    </lineage>
</organism>
<feature type="compositionally biased region" description="Polar residues" evidence="2">
    <location>
        <begin position="1"/>
        <end position="16"/>
    </location>
</feature>
<dbReference type="AlphaFoldDB" id="A0A3N2PN20"/>
<dbReference type="PROSITE" id="PS50048">
    <property type="entry name" value="ZN2_CY6_FUNGAL_2"/>
    <property type="match status" value="1"/>
</dbReference>
<dbReference type="InterPro" id="IPR021858">
    <property type="entry name" value="Fun_TF"/>
</dbReference>
<feature type="domain" description="Zn(2)-C6 fungal-type" evidence="3">
    <location>
        <begin position="71"/>
        <end position="101"/>
    </location>
</feature>
<feature type="compositionally biased region" description="Polar residues" evidence="2">
    <location>
        <begin position="46"/>
        <end position="61"/>
    </location>
</feature>
<dbReference type="Proteomes" id="UP000272025">
    <property type="component" value="Unassembled WGS sequence"/>
</dbReference>
<dbReference type="Pfam" id="PF11951">
    <property type="entry name" value="Fungal_trans_2"/>
    <property type="match status" value="1"/>
</dbReference>
<evidence type="ECO:0000256" key="1">
    <source>
        <dbReference type="ARBA" id="ARBA00023242"/>
    </source>
</evidence>
<evidence type="ECO:0000313" key="4">
    <source>
        <dbReference type="EMBL" id="ROT35918.1"/>
    </source>
</evidence>
<dbReference type="PROSITE" id="PS00463">
    <property type="entry name" value="ZN2_CY6_FUNGAL_1"/>
    <property type="match status" value="1"/>
</dbReference>
<dbReference type="OrthoDB" id="416217at2759"/>
<sequence length="468" mass="52015">MSRSPLTASYHSQSGTPGTGTEIGAGVETATSSRSRSRSPPLPWQSPGTSATAAPTGSGNSRRSHPKSRTGCRTCKTRKIKCDEQKPACRNCVKHAVLCDFLQSHPVSASAPVPVPQSSAGAFGPSISDGLAAASSLPGESLNGLDGDLNMLDLELMHNFTSFTYATLSSDGMIRNMFRTDVVRMAFVCDYVMRSLLAVSALHLAHFRPDRRDFYVNRAVMHHRAASQSAVPLLTQFRPGDCESLYLFSILTIYFALGYPHKPERSFLIGEAAFPQWLFLLRNIEPILCAIDPITYRGPLAPLFAHGAHPENQQPVLIRDPRSEETPRTLLGDLERLVAKTCTEPDLIPIYHTAIGHLRRILGMVIPCAPNGDWRATQQLLLLDVSDVFVWQWTVADDLLPLLKGQKVRQEAVAIFAHFLILIKKLESQWWLEGWTAHLMRLVWTSLDQEHRLWIQWPAEEMGWVPPP</sequence>
<evidence type="ECO:0000313" key="5">
    <source>
        <dbReference type="Proteomes" id="UP000272025"/>
    </source>
</evidence>
<feature type="compositionally biased region" description="Basic residues" evidence="2">
    <location>
        <begin position="62"/>
        <end position="73"/>
    </location>
</feature>